<dbReference type="PANTHER" id="PTHR10188">
    <property type="entry name" value="L-ASPARAGINASE"/>
    <property type="match status" value="1"/>
</dbReference>
<protein>
    <recommendedName>
        <fullName evidence="6">Plant-type L-asparaginase</fullName>
        <ecNumber evidence="1">3.5.1.1</ecNumber>
    </recommendedName>
    <alternativeName>
        <fullName evidence="5">L-asparagine amidohydrolase</fullName>
    </alternativeName>
</protein>
<dbReference type="OrthoDB" id="18230at2157"/>
<evidence type="ECO:0000256" key="4">
    <source>
        <dbReference type="ARBA" id="ARBA00022813"/>
    </source>
</evidence>
<dbReference type="STRING" id="999630.TUZN_1973"/>
<keyword evidence="2" id="KW-0645">Protease</keyword>
<dbReference type="PANTHER" id="PTHR10188:SF6">
    <property type="entry name" value="N(4)-(BETA-N-ACETYLGLUCOSAMINYL)-L-ASPARAGINASE"/>
    <property type="match status" value="1"/>
</dbReference>
<evidence type="ECO:0000256" key="3">
    <source>
        <dbReference type="ARBA" id="ARBA00022801"/>
    </source>
</evidence>
<name>F2L4S7_THEU7</name>
<evidence type="ECO:0000256" key="9">
    <source>
        <dbReference type="PIRSR" id="PIRSR600246-2"/>
    </source>
</evidence>
<reference evidence="11 12" key="1">
    <citation type="journal article" date="2011" name="J. Bacteriol.">
        <title>Complete genome sequence of the thermoacidophilic crenarchaeon Thermoproteus uzoniensis 768-20.</title>
        <authorList>
            <person name="Mardanov A.V."/>
            <person name="Gumerov V.M."/>
            <person name="Beletsky A.V."/>
            <person name="Prokofeva M.I."/>
            <person name="Bonch-Osmolovskaya E.A."/>
            <person name="Ravin N.V."/>
            <person name="Skryabin K.G."/>
        </authorList>
    </citation>
    <scope>NUCLEOTIDE SEQUENCE [LARGE SCALE GENOMIC DNA]</scope>
    <source>
        <strain evidence="11 12">768-20</strain>
    </source>
</reference>
<feature type="active site" description="Nucleophile" evidence="8">
    <location>
        <position position="176"/>
    </location>
</feature>
<accession>F2L4S7</accession>
<feature type="site" description="Cleavage; by autolysis" evidence="10">
    <location>
        <begin position="175"/>
        <end position="176"/>
    </location>
</feature>
<dbReference type="RefSeq" id="WP_013680766.1">
    <property type="nucleotide sequence ID" value="NC_015315.1"/>
</dbReference>
<dbReference type="GO" id="GO:0004067">
    <property type="term" value="F:asparaginase activity"/>
    <property type="evidence" value="ECO:0007669"/>
    <property type="project" value="UniProtKB-EC"/>
</dbReference>
<evidence type="ECO:0000256" key="1">
    <source>
        <dbReference type="ARBA" id="ARBA00012920"/>
    </source>
</evidence>
<dbReference type="FunFam" id="3.60.20.30:FF:000001">
    <property type="entry name" value="Isoaspartyl peptidase/L-asparaginase"/>
    <property type="match status" value="1"/>
</dbReference>
<dbReference type="GeneID" id="10361484"/>
<feature type="binding site" evidence="9">
    <location>
        <begin position="227"/>
        <end position="230"/>
    </location>
    <ligand>
        <name>substrate</name>
    </ligand>
</feature>
<dbReference type="Pfam" id="PF01112">
    <property type="entry name" value="Asparaginase_2"/>
    <property type="match status" value="1"/>
</dbReference>
<proteinExistence type="predicted"/>
<dbReference type="InterPro" id="IPR000246">
    <property type="entry name" value="Peptidase_T2"/>
</dbReference>
<evidence type="ECO:0000256" key="10">
    <source>
        <dbReference type="PIRSR" id="PIRSR600246-3"/>
    </source>
</evidence>
<evidence type="ECO:0000313" key="12">
    <source>
        <dbReference type="Proteomes" id="UP000008138"/>
    </source>
</evidence>
<dbReference type="SUPFAM" id="SSF56235">
    <property type="entry name" value="N-terminal nucleophile aminohydrolases (Ntn hydrolases)"/>
    <property type="match status" value="1"/>
</dbReference>
<dbReference type="GO" id="GO:0008233">
    <property type="term" value="F:peptidase activity"/>
    <property type="evidence" value="ECO:0007669"/>
    <property type="project" value="UniProtKB-KW"/>
</dbReference>
<sequence>MEPVVAVHGGAGRWSVTPEEEARARRALADAVEAGLAAIARGNAVDAVVEAVAYMEDSGVFDAGVGSVYTISGRVQMDAGVMDGASGRAGAVAAVEDVRNPVRLARYVLDATDHVLVVGDGARDLARIAGLLTAKAAFYSERKNERFRQMLQETSAGRWHYKKVLEIAKRLGIGDTVGAVALDKDGNLAAATSTGGVWLKLDGRVGDSPIPGAGFWADNSIGAISATGVGEAIILTMASLRAVELMRAGLDIDTALRRVVDLVTERFGEDTVGLLGIDRRGKVAAAFNTAAMARAWGAGRQIRRVALRREDAWP</sequence>
<reference key="2">
    <citation type="submission" date="2011-03" db="EMBL/GenBank/DDBJ databases">
        <title>Complete genome sequence of the thermoacidophilic crenarchaeon Thermoproteus uzoniensis 768-20.</title>
        <authorList>
            <person name="Mardanov A.V."/>
            <person name="Gumerov V.M."/>
            <person name="Beletsky A.V."/>
            <person name="Prokofeva M.I."/>
            <person name="Bonch-Osmolovskaya E.A."/>
            <person name="Ravin N.V."/>
            <person name="Skryabin K.G."/>
        </authorList>
    </citation>
    <scope>NUCLEOTIDE SEQUENCE</scope>
    <source>
        <strain>768-20</strain>
    </source>
</reference>
<keyword evidence="12" id="KW-1185">Reference proteome</keyword>
<dbReference type="GO" id="GO:0005737">
    <property type="term" value="C:cytoplasm"/>
    <property type="evidence" value="ECO:0007669"/>
    <property type="project" value="TreeGrafter"/>
</dbReference>
<dbReference type="InterPro" id="IPR029055">
    <property type="entry name" value="Ntn_hydrolases_N"/>
</dbReference>
<comment type="catalytic activity">
    <reaction evidence="7">
        <text>L-asparagine + H2O = L-aspartate + NH4(+)</text>
        <dbReference type="Rhea" id="RHEA:21016"/>
        <dbReference type="ChEBI" id="CHEBI:15377"/>
        <dbReference type="ChEBI" id="CHEBI:28938"/>
        <dbReference type="ChEBI" id="CHEBI:29991"/>
        <dbReference type="ChEBI" id="CHEBI:58048"/>
        <dbReference type="EC" id="3.5.1.1"/>
    </reaction>
</comment>
<evidence type="ECO:0000256" key="8">
    <source>
        <dbReference type="PIRSR" id="PIRSR600246-1"/>
    </source>
</evidence>
<dbReference type="Gene3D" id="3.60.20.30">
    <property type="entry name" value="(Glycosyl)asparaginase"/>
    <property type="match status" value="1"/>
</dbReference>
<organism evidence="11 12">
    <name type="scientific">Thermoproteus uzoniensis (strain 768-20)</name>
    <dbReference type="NCBI Taxonomy" id="999630"/>
    <lineage>
        <taxon>Archaea</taxon>
        <taxon>Thermoproteota</taxon>
        <taxon>Thermoprotei</taxon>
        <taxon>Thermoproteales</taxon>
        <taxon>Thermoproteaceae</taxon>
        <taxon>Thermoproteus</taxon>
    </lineage>
</organism>
<dbReference type="HOGENOM" id="CLU_021603_1_2_2"/>
<evidence type="ECO:0000256" key="7">
    <source>
        <dbReference type="ARBA" id="ARBA00049366"/>
    </source>
</evidence>
<dbReference type="KEGG" id="tuz:TUZN_1973"/>
<dbReference type="CDD" id="cd14950">
    <property type="entry name" value="Asparaginase_2_like_2"/>
    <property type="match status" value="1"/>
</dbReference>
<keyword evidence="3" id="KW-0378">Hydrolase</keyword>
<keyword evidence="4" id="KW-0068">Autocatalytic cleavage</keyword>
<dbReference type="Proteomes" id="UP000008138">
    <property type="component" value="Chromosome"/>
</dbReference>
<dbReference type="AlphaFoldDB" id="F2L4S7"/>
<dbReference type="EMBL" id="CP002590">
    <property type="protein sequence ID" value="AEA13431.1"/>
    <property type="molecule type" value="Genomic_DNA"/>
</dbReference>
<evidence type="ECO:0000256" key="5">
    <source>
        <dbReference type="ARBA" id="ARBA00030414"/>
    </source>
</evidence>
<feature type="binding site" evidence="9">
    <location>
        <begin position="204"/>
        <end position="207"/>
    </location>
    <ligand>
        <name>substrate</name>
    </ligand>
</feature>
<dbReference type="EC" id="3.5.1.1" evidence="1"/>
<evidence type="ECO:0000313" key="11">
    <source>
        <dbReference type="EMBL" id="AEA13431.1"/>
    </source>
</evidence>
<evidence type="ECO:0000256" key="2">
    <source>
        <dbReference type="ARBA" id="ARBA00022670"/>
    </source>
</evidence>
<dbReference type="GO" id="GO:0006508">
    <property type="term" value="P:proteolysis"/>
    <property type="evidence" value="ECO:0007669"/>
    <property type="project" value="UniProtKB-KW"/>
</dbReference>
<evidence type="ECO:0000256" key="6">
    <source>
        <dbReference type="ARBA" id="ARBA00044776"/>
    </source>
</evidence>
<gene>
    <name evidence="11" type="ordered locus">TUZN_1973</name>
</gene>
<dbReference type="eggNOG" id="arCOG04779">
    <property type="taxonomic scope" value="Archaea"/>
</dbReference>